<feature type="transmembrane region" description="Helical" evidence="2">
    <location>
        <begin position="6"/>
        <end position="27"/>
    </location>
</feature>
<accession>A0A075W1S1</accession>
<keyword evidence="2" id="KW-0812">Transmembrane</keyword>
<dbReference type="AlphaFoldDB" id="A0A075W1S1"/>
<organism evidence="3">
    <name type="scientific">Galdieria sulphuraria</name>
    <name type="common">Red alga</name>
    <dbReference type="NCBI Taxonomy" id="130081"/>
    <lineage>
        <taxon>Eukaryota</taxon>
        <taxon>Rhodophyta</taxon>
        <taxon>Bangiophyceae</taxon>
        <taxon>Galdieriales</taxon>
        <taxon>Galdieriaceae</taxon>
        <taxon>Galdieria</taxon>
    </lineage>
</organism>
<name>A0A075W1S1_GALSU</name>
<feature type="region of interest" description="Disordered" evidence="1">
    <location>
        <begin position="36"/>
        <end position="62"/>
    </location>
</feature>
<keyword evidence="2" id="KW-0472">Membrane</keyword>
<evidence type="ECO:0000256" key="2">
    <source>
        <dbReference type="SAM" id="Phobius"/>
    </source>
</evidence>
<dbReference type="EMBL" id="KJ700460">
    <property type="protein sequence ID" value="AIG92647.1"/>
    <property type="molecule type" value="Genomic_DNA"/>
</dbReference>
<dbReference type="RefSeq" id="YP_009051201.1">
    <property type="nucleotide sequence ID" value="NC_024666.1"/>
</dbReference>
<proteinExistence type="predicted"/>
<dbReference type="KEGG" id="gsl:JL72_p16"/>
<protein>
    <submittedName>
        <fullName evidence="3">ATP synthase F0 subunit 8</fullName>
    </submittedName>
</protein>
<reference evidence="3" key="1">
    <citation type="journal article" date="2015" name="Genome Biol. Evol.">
        <title>Extreme features of the Galdieria sulphuraria organellar genomes: a consequence of polyextremophily?</title>
        <authorList>
            <person name="Jain K."/>
            <person name="Krause K."/>
            <person name="Grewe F."/>
            <person name="Nelson G.F."/>
            <person name="Weber A.P."/>
            <person name="Christensen A.C."/>
            <person name="Mower J.P."/>
        </authorList>
    </citation>
    <scope>NUCLEOTIDE SEQUENCE</scope>
    <source>
        <strain evidence="3">074W</strain>
    </source>
</reference>
<evidence type="ECO:0000256" key="1">
    <source>
        <dbReference type="SAM" id="MobiDB-lite"/>
    </source>
</evidence>
<keyword evidence="3" id="KW-0496">Mitochondrion</keyword>
<sequence length="75" mass="9162">MPQMDVVIVINEIIWLGIGMGIVNRGVEEGMKEKYRSMRREEEEEEGGVRKERRSREGRREEEEVEMRKRRREIW</sequence>
<geneLocation type="mitochondrion" evidence="3"/>
<gene>
    <name evidence="3" type="primary">atp8</name>
</gene>
<keyword evidence="2" id="KW-1133">Transmembrane helix</keyword>
<dbReference type="GeneID" id="20005733"/>
<evidence type="ECO:0000313" key="3">
    <source>
        <dbReference type="EMBL" id="AIG92647.1"/>
    </source>
</evidence>